<dbReference type="EC" id="2.7.7.65" evidence="2"/>
<dbReference type="Pfam" id="PF07695">
    <property type="entry name" value="7TMR-DISM_7TM"/>
    <property type="match status" value="1"/>
</dbReference>
<dbReference type="InterPro" id="IPR011622">
    <property type="entry name" value="7TMR_DISM_rcpt_extracell_dom2"/>
</dbReference>
<keyword evidence="7" id="KW-1185">Reference proteome</keyword>
<dbReference type="InterPro" id="IPR000160">
    <property type="entry name" value="GGDEF_dom"/>
</dbReference>
<protein>
    <recommendedName>
        <fullName evidence="2">diguanylate cyclase</fullName>
        <ecNumber evidence="2">2.7.7.65</ecNumber>
    </recommendedName>
</protein>
<comment type="cofactor">
    <cofactor evidence="1">
        <name>Mg(2+)</name>
        <dbReference type="ChEBI" id="CHEBI:18420"/>
    </cofactor>
</comment>
<reference evidence="6 7" key="1">
    <citation type="submission" date="2018-08" db="EMBL/GenBank/DDBJ databases">
        <title>Whole Genome Sequence of the Moderate Halophilic Marine Bacterium Marinobacter litoralis Sw-45.</title>
        <authorList>
            <person name="Musa H."/>
        </authorList>
    </citation>
    <scope>NUCLEOTIDE SEQUENCE [LARGE SCALE GENOMIC DNA]</scope>
    <source>
        <strain evidence="6 7">Sw-45</strain>
    </source>
</reference>
<dbReference type="GO" id="GO:0043709">
    <property type="term" value="P:cell adhesion involved in single-species biofilm formation"/>
    <property type="evidence" value="ECO:0007669"/>
    <property type="project" value="TreeGrafter"/>
</dbReference>
<feature type="domain" description="GGDEF" evidence="5">
    <location>
        <begin position="454"/>
        <end position="590"/>
    </location>
</feature>
<keyword evidence="4" id="KW-1133">Transmembrane helix</keyword>
<name>A0A3M2RG64_9GAMM</name>
<keyword evidence="4" id="KW-0812">Transmembrane</keyword>
<keyword evidence="4" id="KW-0472">Membrane</keyword>
<accession>A0A3M2RG64</accession>
<dbReference type="InterPro" id="IPR029787">
    <property type="entry name" value="Nucleotide_cyclase"/>
</dbReference>
<evidence type="ECO:0000256" key="1">
    <source>
        <dbReference type="ARBA" id="ARBA00001946"/>
    </source>
</evidence>
<feature type="transmembrane region" description="Helical" evidence="4">
    <location>
        <begin position="181"/>
        <end position="202"/>
    </location>
</feature>
<dbReference type="FunFam" id="3.30.70.270:FF:000001">
    <property type="entry name" value="Diguanylate cyclase domain protein"/>
    <property type="match status" value="1"/>
</dbReference>
<dbReference type="GO" id="GO:0052621">
    <property type="term" value="F:diguanylate cyclase activity"/>
    <property type="evidence" value="ECO:0007669"/>
    <property type="project" value="UniProtKB-EC"/>
</dbReference>
<dbReference type="PANTHER" id="PTHR45138:SF9">
    <property type="entry name" value="DIGUANYLATE CYCLASE DGCM-RELATED"/>
    <property type="match status" value="1"/>
</dbReference>
<dbReference type="Pfam" id="PF00990">
    <property type="entry name" value="GGDEF"/>
    <property type="match status" value="1"/>
</dbReference>
<gene>
    <name evidence="6" type="primary">cph2_5</name>
    <name evidence="6" type="ORF">DOQ08_01620</name>
</gene>
<dbReference type="GO" id="GO:0005886">
    <property type="term" value="C:plasma membrane"/>
    <property type="evidence" value="ECO:0007669"/>
    <property type="project" value="TreeGrafter"/>
</dbReference>
<feature type="transmembrane region" description="Helical" evidence="4">
    <location>
        <begin position="277"/>
        <end position="295"/>
    </location>
</feature>
<dbReference type="PROSITE" id="PS50887">
    <property type="entry name" value="GGDEF"/>
    <property type="match status" value="1"/>
</dbReference>
<dbReference type="PANTHER" id="PTHR45138">
    <property type="entry name" value="REGULATORY COMPONENTS OF SENSORY TRANSDUCTION SYSTEM"/>
    <property type="match status" value="1"/>
</dbReference>
<feature type="transmembrane region" description="Helical" evidence="4">
    <location>
        <begin position="337"/>
        <end position="358"/>
    </location>
</feature>
<evidence type="ECO:0000256" key="2">
    <source>
        <dbReference type="ARBA" id="ARBA00012528"/>
    </source>
</evidence>
<feature type="transmembrane region" description="Helical" evidence="4">
    <location>
        <begin position="246"/>
        <end position="265"/>
    </location>
</feature>
<dbReference type="SMART" id="SM00267">
    <property type="entry name" value="GGDEF"/>
    <property type="match status" value="1"/>
</dbReference>
<dbReference type="InterPro" id="IPR043128">
    <property type="entry name" value="Rev_trsase/Diguanyl_cyclase"/>
</dbReference>
<dbReference type="Gene3D" id="3.30.70.270">
    <property type="match status" value="1"/>
</dbReference>
<dbReference type="AlphaFoldDB" id="A0A3M2RG64"/>
<evidence type="ECO:0000313" key="6">
    <source>
        <dbReference type="EMBL" id="RMJ04300.1"/>
    </source>
</evidence>
<dbReference type="InterPro" id="IPR011623">
    <property type="entry name" value="7TMR_DISM_rcpt_extracell_dom1"/>
</dbReference>
<proteinExistence type="predicted"/>
<dbReference type="Proteomes" id="UP000265903">
    <property type="component" value="Unassembled WGS sequence"/>
</dbReference>
<dbReference type="InterPro" id="IPR050469">
    <property type="entry name" value="Diguanylate_Cyclase"/>
</dbReference>
<sequence>MLAFSSLQVFAAGASDSLSVRLDRASDEIDLSRKLAYYEDPTSNLTIYQIKRRWPELGSKEAPQSAYNFGFSSSTYWFHTRVENVSSPNDRWVIEALYPIIDQMELFIVRATGPVERQIAGDSVPFHRRAKDHHNINFGLDLSRGEAVDLYFRVKTSGAVQMRTKLWSLDGFSYADHQERFVLGLFYGLLAAMLIFSLLVYLSIRDTNYLWYSGYILNYGALQFSLNGLSFEHLWPNSPWWNNRSVAVFIASGMVFVLSFARSFLALKTNAPILNRVFLFMIGTFVLATVAPIVAPDYAPVIRFNSFVAVMAAILVMFAGGLCLYRNFRPARFFMLAWTALLAGMLIYLFKTFGVLPANFVTEYAIQIGSAFEVILLSIALADRLRHMSQEAQKIQREMNTVLESRVAERTAALESANRQLEMLSSTDGLTGLFNRRYFDTHLRKEVFRCRRRGALALIMLDVDHFKAVNDNLGHQAGDKCLRKLADKLINLVQRETDIICRYGGEEFALVLPYTDAVGAKQLAEKIRASIESDLWFEWEGEAQSVTVSIGVAVVGSGSAVEPDDVVAAADEALYTSKTEGRNRVTAMDVSGHSVGSAEVKPQLAGE</sequence>
<dbReference type="NCBIfam" id="TIGR00254">
    <property type="entry name" value="GGDEF"/>
    <property type="match status" value="1"/>
</dbReference>
<dbReference type="SUPFAM" id="SSF55073">
    <property type="entry name" value="Nucleotide cyclase"/>
    <property type="match status" value="1"/>
</dbReference>
<evidence type="ECO:0000256" key="4">
    <source>
        <dbReference type="SAM" id="Phobius"/>
    </source>
</evidence>
<feature type="transmembrane region" description="Helical" evidence="4">
    <location>
        <begin position="209"/>
        <end position="226"/>
    </location>
</feature>
<dbReference type="CDD" id="cd01949">
    <property type="entry name" value="GGDEF"/>
    <property type="match status" value="1"/>
</dbReference>
<organism evidence="6 7">
    <name type="scientific">Marinobacter litoralis</name>
    <dbReference type="NCBI Taxonomy" id="187981"/>
    <lineage>
        <taxon>Bacteria</taxon>
        <taxon>Pseudomonadati</taxon>
        <taxon>Pseudomonadota</taxon>
        <taxon>Gammaproteobacteria</taxon>
        <taxon>Pseudomonadales</taxon>
        <taxon>Marinobacteraceae</taxon>
        <taxon>Marinobacter</taxon>
    </lineage>
</organism>
<dbReference type="EMBL" id="QMDL01000002">
    <property type="protein sequence ID" value="RMJ04300.1"/>
    <property type="molecule type" value="Genomic_DNA"/>
</dbReference>
<comment type="catalytic activity">
    <reaction evidence="3">
        <text>2 GTP = 3',3'-c-di-GMP + 2 diphosphate</text>
        <dbReference type="Rhea" id="RHEA:24898"/>
        <dbReference type="ChEBI" id="CHEBI:33019"/>
        <dbReference type="ChEBI" id="CHEBI:37565"/>
        <dbReference type="ChEBI" id="CHEBI:58805"/>
        <dbReference type="EC" id="2.7.7.65"/>
    </reaction>
</comment>
<evidence type="ECO:0000313" key="7">
    <source>
        <dbReference type="Proteomes" id="UP000265903"/>
    </source>
</evidence>
<dbReference type="Pfam" id="PF07696">
    <property type="entry name" value="7TMR-DISMED2"/>
    <property type="match status" value="1"/>
</dbReference>
<feature type="transmembrane region" description="Helical" evidence="4">
    <location>
        <begin position="364"/>
        <end position="382"/>
    </location>
</feature>
<evidence type="ECO:0000256" key="3">
    <source>
        <dbReference type="ARBA" id="ARBA00034247"/>
    </source>
</evidence>
<comment type="caution">
    <text evidence="6">The sequence shown here is derived from an EMBL/GenBank/DDBJ whole genome shotgun (WGS) entry which is preliminary data.</text>
</comment>
<dbReference type="Gene3D" id="2.60.40.2380">
    <property type="match status" value="1"/>
</dbReference>
<dbReference type="GO" id="GO:1902201">
    <property type="term" value="P:negative regulation of bacterial-type flagellum-dependent cell motility"/>
    <property type="evidence" value="ECO:0007669"/>
    <property type="project" value="TreeGrafter"/>
</dbReference>
<evidence type="ECO:0000259" key="5">
    <source>
        <dbReference type="PROSITE" id="PS50887"/>
    </source>
</evidence>
<feature type="transmembrane region" description="Helical" evidence="4">
    <location>
        <begin position="307"/>
        <end position="325"/>
    </location>
</feature>